<dbReference type="GO" id="GO:0006886">
    <property type="term" value="P:intracellular protein transport"/>
    <property type="evidence" value="ECO:0007669"/>
    <property type="project" value="InterPro"/>
</dbReference>
<evidence type="ECO:0000256" key="1">
    <source>
        <dbReference type="ARBA" id="ARBA00003746"/>
    </source>
</evidence>
<dbReference type="InterPro" id="IPR019529">
    <property type="entry name" value="Syntaxin-18_N"/>
</dbReference>
<evidence type="ECO:0000256" key="3">
    <source>
        <dbReference type="ARBA" id="ARBA00009063"/>
    </source>
</evidence>
<proteinExistence type="inferred from homology"/>
<evidence type="ECO:0000256" key="6">
    <source>
        <dbReference type="ARBA" id="ARBA00022692"/>
    </source>
</evidence>
<evidence type="ECO:0000256" key="14">
    <source>
        <dbReference type="SAM" id="MobiDB-lite"/>
    </source>
</evidence>
<reference evidence="17" key="1">
    <citation type="journal article" date="2016" name="Ticks Tick Borne Dis.">
        <title>De novo assembly and annotation of the salivary gland transcriptome of Rhipicephalus appendiculatus male and female ticks during blood feeding.</title>
        <authorList>
            <person name="de Castro M.H."/>
            <person name="de Klerk D."/>
            <person name="Pienaar R."/>
            <person name="Latif A.A."/>
            <person name="Rees D.J."/>
            <person name="Mans B.J."/>
        </authorList>
    </citation>
    <scope>NUCLEOTIDE SEQUENCE</scope>
    <source>
        <tissue evidence="17">Salivary glands</tissue>
    </source>
</reference>
<evidence type="ECO:0000256" key="7">
    <source>
        <dbReference type="ARBA" id="ARBA00022824"/>
    </source>
</evidence>
<dbReference type="Pfam" id="PF10496">
    <property type="entry name" value="Syntaxin-18_N"/>
    <property type="match status" value="1"/>
</dbReference>
<dbReference type="GO" id="GO:0031201">
    <property type="term" value="C:SNARE complex"/>
    <property type="evidence" value="ECO:0007669"/>
    <property type="project" value="TreeGrafter"/>
</dbReference>
<dbReference type="SUPFAM" id="SSF47661">
    <property type="entry name" value="t-snare proteins"/>
    <property type="match status" value="1"/>
</dbReference>
<keyword evidence="8" id="KW-0931">ER-Golgi transport</keyword>
<dbReference type="PROSITE" id="PS00914">
    <property type="entry name" value="SYNTAXIN"/>
    <property type="match status" value="1"/>
</dbReference>
<feature type="transmembrane region" description="Helical" evidence="15">
    <location>
        <begin position="295"/>
        <end position="315"/>
    </location>
</feature>
<comment type="subcellular location">
    <subcellularLocation>
        <location evidence="2">Endoplasmic reticulum membrane</location>
        <topology evidence="2">Single-pass type IV membrane protein</topology>
    </subcellularLocation>
</comment>
<keyword evidence="6 15" id="KW-0812">Transmembrane</keyword>
<evidence type="ECO:0000256" key="2">
    <source>
        <dbReference type="ARBA" id="ARBA00004163"/>
    </source>
</evidence>
<dbReference type="InterPro" id="IPR000727">
    <property type="entry name" value="T_SNARE_dom"/>
</dbReference>
<keyword evidence="7" id="KW-0256">Endoplasmic reticulum</keyword>
<evidence type="ECO:0000259" key="16">
    <source>
        <dbReference type="PROSITE" id="PS50192"/>
    </source>
</evidence>
<name>A0A131YSF3_RHIAP</name>
<dbReference type="PANTHER" id="PTHR15959">
    <property type="entry name" value="SYNTAXIN-18"/>
    <property type="match status" value="1"/>
</dbReference>
<feature type="compositionally biased region" description="Basic and acidic residues" evidence="14">
    <location>
        <begin position="161"/>
        <end position="181"/>
    </location>
</feature>
<evidence type="ECO:0000256" key="10">
    <source>
        <dbReference type="ARBA" id="ARBA00022989"/>
    </source>
</evidence>
<feature type="region of interest" description="Disordered" evidence="14">
    <location>
        <begin position="161"/>
        <end position="182"/>
    </location>
</feature>
<organism evidence="17">
    <name type="scientific">Rhipicephalus appendiculatus</name>
    <name type="common">Brown ear tick</name>
    <dbReference type="NCBI Taxonomy" id="34631"/>
    <lineage>
        <taxon>Eukaryota</taxon>
        <taxon>Metazoa</taxon>
        <taxon>Ecdysozoa</taxon>
        <taxon>Arthropoda</taxon>
        <taxon>Chelicerata</taxon>
        <taxon>Arachnida</taxon>
        <taxon>Acari</taxon>
        <taxon>Parasitiformes</taxon>
        <taxon>Ixodida</taxon>
        <taxon>Ixodoidea</taxon>
        <taxon>Ixodidae</taxon>
        <taxon>Rhipicephalinae</taxon>
        <taxon>Rhipicephalus</taxon>
        <taxon>Rhipicephalus</taxon>
    </lineage>
</organism>
<dbReference type="InterPro" id="IPR006012">
    <property type="entry name" value="Syntaxin/epimorphin_CS"/>
</dbReference>
<protein>
    <recommendedName>
        <fullName evidence="4">Syntaxin-18</fullName>
    </recommendedName>
</protein>
<accession>A0A131YSF3</accession>
<keyword evidence="9" id="KW-0653">Protein transport</keyword>
<dbReference type="PROSITE" id="PS50192">
    <property type="entry name" value="T_SNARE"/>
    <property type="match status" value="1"/>
</dbReference>
<evidence type="ECO:0000313" key="17">
    <source>
        <dbReference type="EMBL" id="JAP81475.1"/>
    </source>
</evidence>
<comment type="similarity">
    <text evidence="3">Belongs to the syntaxin family.</text>
</comment>
<dbReference type="GO" id="GO:0005789">
    <property type="term" value="C:endoplasmic reticulum membrane"/>
    <property type="evidence" value="ECO:0007669"/>
    <property type="project" value="UniProtKB-SubCell"/>
</dbReference>
<evidence type="ECO:0000256" key="12">
    <source>
        <dbReference type="ARBA" id="ARBA00023136"/>
    </source>
</evidence>
<keyword evidence="10 15" id="KW-1133">Transmembrane helix</keyword>
<feature type="coiled-coil region" evidence="13">
    <location>
        <begin position="217"/>
        <end position="244"/>
    </location>
</feature>
<keyword evidence="5" id="KW-0813">Transport</keyword>
<comment type="function">
    <text evidence="1">Syntaxin that may be involved in targeting and fusion of Golgi-derived retrograde transport vesicles with the ER.</text>
</comment>
<dbReference type="FunFam" id="1.20.5.110:FF:000015">
    <property type="entry name" value="Syntaxin-18, putative"/>
    <property type="match status" value="1"/>
</dbReference>
<evidence type="ECO:0000256" key="13">
    <source>
        <dbReference type="SAM" id="Coils"/>
    </source>
</evidence>
<evidence type="ECO:0000256" key="4">
    <source>
        <dbReference type="ARBA" id="ARBA00019409"/>
    </source>
</evidence>
<evidence type="ECO:0000256" key="5">
    <source>
        <dbReference type="ARBA" id="ARBA00022448"/>
    </source>
</evidence>
<evidence type="ECO:0000256" key="9">
    <source>
        <dbReference type="ARBA" id="ARBA00022927"/>
    </source>
</evidence>
<dbReference type="EMBL" id="GEDV01007082">
    <property type="protein sequence ID" value="JAP81475.1"/>
    <property type="molecule type" value="Transcribed_RNA"/>
</dbReference>
<dbReference type="PANTHER" id="PTHR15959:SF0">
    <property type="entry name" value="SYNTAXIN-18"/>
    <property type="match status" value="1"/>
</dbReference>
<dbReference type="GO" id="GO:0005484">
    <property type="term" value="F:SNAP receptor activity"/>
    <property type="evidence" value="ECO:0007669"/>
    <property type="project" value="InterPro"/>
</dbReference>
<keyword evidence="11 13" id="KW-0175">Coiled coil</keyword>
<dbReference type="Gene3D" id="1.20.5.110">
    <property type="match status" value="1"/>
</dbReference>
<sequence>MDVTSLFKACVKTLRTRNKALGMLKDTDKNSILKPRQPPSDFGYRVREINSNISKMKNFLREHRNDYIDATQVMYNTSRMTDTERDRIDKEAQQFVFQCREVLKNLRKEVRNQALTPQQLEHHEGVIYLLEDHLRSACKMYSEQKAIRVKRAYDRQKLGRLEPEVKKKAPHEMEGTGEEPHQMPAEAQPAAVAYGDVPDLFSFDGWDENVVISYEEFQMFEQENKKLYEELNALSDEVKSIEGRVIEISQLQKVFTEKVLEQDQEMERISYTLGGATENVKDGNEQLRQAMKNNAGFRISILFFLLVMSFSLLFLDWYNP</sequence>
<evidence type="ECO:0000256" key="11">
    <source>
        <dbReference type="ARBA" id="ARBA00023054"/>
    </source>
</evidence>
<keyword evidence="12 15" id="KW-0472">Membrane</keyword>
<dbReference type="AlphaFoldDB" id="A0A131YSF3"/>
<dbReference type="SMART" id="SM00397">
    <property type="entry name" value="t_SNARE"/>
    <property type="match status" value="1"/>
</dbReference>
<dbReference type="SUPFAM" id="SSF58038">
    <property type="entry name" value="SNARE fusion complex"/>
    <property type="match status" value="1"/>
</dbReference>
<dbReference type="GO" id="GO:0006890">
    <property type="term" value="P:retrograde vesicle-mediated transport, Golgi to endoplasmic reticulum"/>
    <property type="evidence" value="ECO:0007669"/>
    <property type="project" value="TreeGrafter"/>
</dbReference>
<evidence type="ECO:0000256" key="15">
    <source>
        <dbReference type="SAM" id="Phobius"/>
    </source>
</evidence>
<feature type="domain" description="T-SNARE coiled-coil homology" evidence="16">
    <location>
        <begin position="236"/>
        <end position="290"/>
    </location>
</feature>
<dbReference type="InterPro" id="IPR010989">
    <property type="entry name" value="SNARE"/>
</dbReference>
<evidence type="ECO:0000256" key="8">
    <source>
        <dbReference type="ARBA" id="ARBA00022892"/>
    </source>
</evidence>